<keyword evidence="3" id="KW-1185">Reference proteome</keyword>
<comment type="caution">
    <text evidence="2">The sequence shown here is derived from an EMBL/GenBank/DDBJ whole genome shotgun (WGS) entry which is preliminary data.</text>
</comment>
<organism evidence="2 3">
    <name type="scientific">Paramecium pentaurelia</name>
    <dbReference type="NCBI Taxonomy" id="43138"/>
    <lineage>
        <taxon>Eukaryota</taxon>
        <taxon>Sar</taxon>
        <taxon>Alveolata</taxon>
        <taxon>Ciliophora</taxon>
        <taxon>Intramacronucleata</taxon>
        <taxon>Oligohymenophorea</taxon>
        <taxon>Peniculida</taxon>
        <taxon>Parameciidae</taxon>
        <taxon>Paramecium</taxon>
    </lineage>
</organism>
<sequence length="92" mass="11012">MLRCDLSCKGEKNSHNEFIIWIENHENEREQIKVHLDETISEIKGKIFNGIEPKKSQIYHKRNKLQNQQTIRQCGLKENDKLYIIYGQNIKE</sequence>
<evidence type="ECO:0000313" key="3">
    <source>
        <dbReference type="Proteomes" id="UP000689195"/>
    </source>
</evidence>
<reference evidence="2" key="1">
    <citation type="submission" date="2021-01" db="EMBL/GenBank/DDBJ databases">
        <authorList>
            <consortium name="Genoscope - CEA"/>
            <person name="William W."/>
        </authorList>
    </citation>
    <scope>NUCLEOTIDE SEQUENCE</scope>
</reference>
<dbReference type="InterPro" id="IPR000626">
    <property type="entry name" value="Ubiquitin-like_dom"/>
</dbReference>
<dbReference type="AlphaFoldDB" id="A0A8S1T0I7"/>
<dbReference type="Proteomes" id="UP000689195">
    <property type="component" value="Unassembled WGS sequence"/>
</dbReference>
<dbReference type="PROSITE" id="PS50053">
    <property type="entry name" value="UBIQUITIN_2"/>
    <property type="match status" value="1"/>
</dbReference>
<gene>
    <name evidence="2" type="ORF">PPENT_87.1.T0140059</name>
</gene>
<accession>A0A8S1T0I7</accession>
<dbReference type="OrthoDB" id="309094at2759"/>
<evidence type="ECO:0000313" key="2">
    <source>
        <dbReference type="EMBL" id="CAD8145069.1"/>
    </source>
</evidence>
<name>A0A8S1T0I7_9CILI</name>
<protein>
    <recommendedName>
        <fullName evidence="1">Ubiquitin-like domain-containing protein</fullName>
    </recommendedName>
</protein>
<dbReference type="EMBL" id="CAJJDO010000014">
    <property type="protein sequence ID" value="CAD8145069.1"/>
    <property type="molecule type" value="Genomic_DNA"/>
</dbReference>
<dbReference type="CDD" id="cd17039">
    <property type="entry name" value="Ubl_ubiquitin_like"/>
    <property type="match status" value="1"/>
</dbReference>
<feature type="domain" description="Ubiquitin-like" evidence="1">
    <location>
        <begin position="18"/>
        <end position="85"/>
    </location>
</feature>
<evidence type="ECO:0000259" key="1">
    <source>
        <dbReference type="PROSITE" id="PS50053"/>
    </source>
</evidence>
<dbReference type="Pfam" id="PF00240">
    <property type="entry name" value="ubiquitin"/>
    <property type="match status" value="1"/>
</dbReference>
<proteinExistence type="predicted"/>